<feature type="region of interest" description="Disordered" evidence="1">
    <location>
        <begin position="1"/>
        <end position="24"/>
    </location>
</feature>
<evidence type="ECO:0008006" key="3">
    <source>
        <dbReference type="Google" id="ProtNLM"/>
    </source>
</evidence>
<comment type="caution">
    <text evidence="2">The sequence shown here is derived from an EMBL/GenBank/DDBJ whole genome shotgun (WGS) entry which is preliminary data.</text>
</comment>
<organism evidence="2">
    <name type="scientific">marine sediment metagenome</name>
    <dbReference type="NCBI Taxonomy" id="412755"/>
    <lineage>
        <taxon>unclassified sequences</taxon>
        <taxon>metagenomes</taxon>
        <taxon>ecological metagenomes</taxon>
    </lineage>
</organism>
<dbReference type="EMBL" id="BARS01000074">
    <property type="protein sequence ID" value="GAF71341.1"/>
    <property type="molecule type" value="Genomic_DNA"/>
</dbReference>
<name>X0S7Z5_9ZZZZ</name>
<reference evidence="2" key="1">
    <citation type="journal article" date="2014" name="Front. Microbiol.">
        <title>High frequency of phylogenetically diverse reductive dehalogenase-homologous genes in deep subseafloor sedimentary metagenomes.</title>
        <authorList>
            <person name="Kawai M."/>
            <person name="Futagami T."/>
            <person name="Toyoda A."/>
            <person name="Takaki Y."/>
            <person name="Nishi S."/>
            <person name="Hori S."/>
            <person name="Arai W."/>
            <person name="Tsubouchi T."/>
            <person name="Morono Y."/>
            <person name="Uchiyama I."/>
            <person name="Ito T."/>
            <person name="Fujiyama A."/>
            <person name="Inagaki F."/>
            <person name="Takami H."/>
        </authorList>
    </citation>
    <scope>NUCLEOTIDE SEQUENCE</scope>
    <source>
        <strain evidence="2">Expedition CK06-06</strain>
    </source>
</reference>
<evidence type="ECO:0000256" key="1">
    <source>
        <dbReference type="SAM" id="MobiDB-lite"/>
    </source>
</evidence>
<dbReference type="AlphaFoldDB" id="X0S7Z5"/>
<feature type="compositionally biased region" description="Polar residues" evidence="1">
    <location>
        <begin position="14"/>
        <end position="24"/>
    </location>
</feature>
<proteinExistence type="predicted"/>
<gene>
    <name evidence="2" type="ORF">S01H1_00226</name>
</gene>
<evidence type="ECO:0000313" key="2">
    <source>
        <dbReference type="EMBL" id="GAF71341.1"/>
    </source>
</evidence>
<sequence>MLVKFLKQTRNDGESVSSGDTAEVSATTASRWFKNGIAEPADAGAEAVAVEPKTVPLEQQTNAVLSDILEDLGERLPHKIKKATLVDLIKKARARADAGEGGEE</sequence>
<accession>X0S7Z5</accession>
<protein>
    <recommendedName>
        <fullName evidence="3">Rho termination factor N-terminal domain-containing protein</fullName>
    </recommendedName>
</protein>